<feature type="domain" description="Response regulatory" evidence="3">
    <location>
        <begin position="15"/>
        <end position="129"/>
    </location>
</feature>
<dbReference type="InterPro" id="IPR050595">
    <property type="entry name" value="Bact_response_regulator"/>
</dbReference>
<accession>A0ABV7ESF6</accession>
<evidence type="ECO:0000313" key="4">
    <source>
        <dbReference type="EMBL" id="MFC3104532.1"/>
    </source>
</evidence>
<dbReference type="InterPro" id="IPR011006">
    <property type="entry name" value="CheY-like_superfamily"/>
</dbReference>
<dbReference type="PROSITE" id="PS50110">
    <property type="entry name" value="RESPONSE_REGULATORY"/>
    <property type="match status" value="1"/>
</dbReference>
<reference evidence="5" key="1">
    <citation type="journal article" date="2019" name="Int. J. Syst. Evol. Microbiol.">
        <title>The Global Catalogue of Microorganisms (GCM) 10K type strain sequencing project: providing services to taxonomists for standard genome sequencing and annotation.</title>
        <authorList>
            <consortium name="The Broad Institute Genomics Platform"/>
            <consortium name="The Broad Institute Genome Sequencing Center for Infectious Disease"/>
            <person name="Wu L."/>
            <person name="Ma J."/>
        </authorList>
    </citation>
    <scope>NUCLEOTIDE SEQUENCE [LARGE SCALE GENOMIC DNA]</scope>
    <source>
        <strain evidence="5">KCTC 52640</strain>
    </source>
</reference>
<comment type="caution">
    <text evidence="4">The sequence shown here is derived from an EMBL/GenBank/DDBJ whole genome shotgun (WGS) entry which is preliminary data.</text>
</comment>
<dbReference type="EMBL" id="JBHRSS010000004">
    <property type="protein sequence ID" value="MFC3104532.1"/>
    <property type="molecule type" value="Genomic_DNA"/>
</dbReference>
<dbReference type="RefSeq" id="WP_380689756.1">
    <property type="nucleotide sequence ID" value="NZ_JBHRSS010000004.1"/>
</dbReference>
<evidence type="ECO:0000313" key="5">
    <source>
        <dbReference type="Proteomes" id="UP001595462"/>
    </source>
</evidence>
<evidence type="ECO:0000256" key="1">
    <source>
        <dbReference type="ARBA" id="ARBA00022553"/>
    </source>
</evidence>
<dbReference type="PANTHER" id="PTHR44591:SF3">
    <property type="entry name" value="RESPONSE REGULATORY DOMAIN-CONTAINING PROTEIN"/>
    <property type="match status" value="1"/>
</dbReference>
<dbReference type="InterPro" id="IPR001789">
    <property type="entry name" value="Sig_transdc_resp-reg_receiver"/>
</dbReference>
<protein>
    <submittedName>
        <fullName evidence="4">Response regulator</fullName>
    </submittedName>
</protein>
<dbReference type="Gene3D" id="3.40.50.2300">
    <property type="match status" value="1"/>
</dbReference>
<evidence type="ECO:0000259" key="3">
    <source>
        <dbReference type="PROSITE" id="PS50110"/>
    </source>
</evidence>
<organism evidence="4 5">
    <name type="scientific">Salinisphaera aquimarina</name>
    <dbReference type="NCBI Taxonomy" id="2094031"/>
    <lineage>
        <taxon>Bacteria</taxon>
        <taxon>Pseudomonadati</taxon>
        <taxon>Pseudomonadota</taxon>
        <taxon>Gammaproteobacteria</taxon>
        <taxon>Salinisphaerales</taxon>
        <taxon>Salinisphaeraceae</taxon>
        <taxon>Salinisphaera</taxon>
    </lineage>
</organism>
<dbReference type="Proteomes" id="UP001595462">
    <property type="component" value="Unassembled WGS sequence"/>
</dbReference>
<proteinExistence type="predicted"/>
<dbReference type="Pfam" id="PF00072">
    <property type="entry name" value="Response_reg"/>
    <property type="match status" value="1"/>
</dbReference>
<gene>
    <name evidence="4" type="ORF">ACFOSU_11610</name>
</gene>
<keyword evidence="1 2" id="KW-0597">Phosphoprotein</keyword>
<keyword evidence="5" id="KW-1185">Reference proteome</keyword>
<dbReference type="PANTHER" id="PTHR44591">
    <property type="entry name" value="STRESS RESPONSE REGULATOR PROTEIN 1"/>
    <property type="match status" value="1"/>
</dbReference>
<feature type="modified residue" description="4-aspartylphosphate" evidence="2">
    <location>
        <position position="64"/>
    </location>
</feature>
<sequence length="137" mass="14888">MRGYSTDSEHRATPSVVIVEDDGEQRYAAELLMRSAGYSPLCYASAEAMLDAPLPPEPLCFLVDIHLPGCSGLELQKILCRRIRHTAIVMLSGDASAEETRMAKAEGVLAMLRKPVCPDLLLDYVARGVAGSPVRDE</sequence>
<dbReference type="SMART" id="SM00448">
    <property type="entry name" value="REC"/>
    <property type="match status" value="1"/>
</dbReference>
<dbReference type="SUPFAM" id="SSF52172">
    <property type="entry name" value="CheY-like"/>
    <property type="match status" value="1"/>
</dbReference>
<name>A0ABV7ESF6_9GAMM</name>
<evidence type="ECO:0000256" key="2">
    <source>
        <dbReference type="PROSITE-ProRule" id="PRU00169"/>
    </source>
</evidence>